<protein>
    <recommendedName>
        <fullName evidence="2">2TM domain-containing protein</fullName>
    </recommendedName>
</protein>
<keyword evidence="1" id="KW-1133">Transmembrane helix</keyword>
<feature type="transmembrane region" description="Helical" evidence="1">
    <location>
        <begin position="21"/>
        <end position="42"/>
    </location>
</feature>
<proteinExistence type="predicted"/>
<evidence type="ECO:0000313" key="4">
    <source>
        <dbReference type="Proteomes" id="UP001144396"/>
    </source>
</evidence>
<dbReference type="EMBL" id="BSDP01000001">
    <property type="protein sequence ID" value="GLI28935.1"/>
    <property type="molecule type" value="Genomic_DNA"/>
</dbReference>
<dbReference type="RefSeq" id="WP_281886722.1">
    <property type="nucleotide sequence ID" value="NZ_BSDP01000001.1"/>
</dbReference>
<sequence length="75" mass="8782">MDAMTERSARADQRRKNTDAILWHVGVFVIINGFFWFLDWFTGGGFTWAYWITLFWGLGLAFHTLAWAIGLRTPR</sequence>
<keyword evidence="4" id="KW-1185">Reference proteome</keyword>
<name>A0A9W6FQW1_9MICO</name>
<gene>
    <name evidence="3" type="ORF">ARHIZOSPH14_31770</name>
</gene>
<comment type="caution">
    <text evidence="3">The sequence shown here is derived from an EMBL/GenBank/DDBJ whole genome shotgun (WGS) entry which is preliminary data.</text>
</comment>
<feature type="domain" description="2TM" evidence="2">
    <location>
        <begin position="10"/>
        <end position="65"/>
    </location>
</feature>
<accession>A0A9W6FQW1</accession>
<reference evidence="3" key="1">
    <citation type="submission" date="2022-12" db="EMBL/GenBank/DDBJ databases">
        <title>Reference genome sequencing for broad-spectrum identification of bacterial and archaeal isolates by mass spectrometry.</title>
        <authorList>
            <person name="Sekiguchi Y."/>
            <person name="Tourlousse D.M."/>
        </authorList>
    </citation>
    <scope>NUCLEOTIDE SEQUENCE</scope>
    <source>
        <strain evidence="3">14</strain>
    </source>
</reference>
<evidence type="ECO:0000256" key="1">
    <source>
        <dbReference type="SAM" id="Phobius"/>
    </source>
</evidence>
<feature type="transmembrane region" description="Helical" evidence="1">
    <location>
        <begin position="48"/>
        <end position="69"/>
    </location>
</feature>
<keyword evidence="1" id="KW-0472">Membrane</keyword>
<dbReference type="AlphaFoldDB" id="A0A9W6FQW1"/>
<organism evidence="3 4">
    <name type="scientific">Agromyces rhizosphaerae</name>
    <dbReference type="NCBI Taxonomy" id="88374"/>
    <lineage>
        <taxon>Bacteria</taxon>
        <taxon>Bacillati</taxon>
        <taxon>Actinomycetota</taxon>
        <taxon>Actinomycetes</taxon>
        <taxon>Micrococcales</taxon>
        <taxon>Microbacteriaceae</taxon>
        <taxon>Agromyces</taxon>
    </lineage>
</organism>
<keyword evidence="1" id="KW-0812">Transmembrane</keyword>
<evidence type="ECO:0000313" key="3">
    <source>
        <dbReference type="EMBL" id="GLI28935.1"/>
    </source>
</evidence>
<evidence type="ECO:0000259" key="2">
    <source>
        <dbReference type="Pfam" id="PF13239"/>
    </source>
</evidence>
<dbReference type="InterPro" id="IPR025698">
    <property type="entry name" value="2TM_dom"/>
</dbReference>
<dbReference type="Proteomes" id="UP001144396">
    <property type="component" value="Unassembled WGS sequence"/>
</dbReference>
<dbReference type="Pfam" id="PF13239">
    <property type="entry name" value="2TM"/>
    <property type="match status" value="1"/>
</dbReference>